<proteinExistence type="predicted"/>
<dbReference type="Gene3D" id="3.80.10.10">
    <property type="entry name" value="Ribonuclease Inhibitor"/>
    <property type="match status" value="1"/>
</dbReference>
<evidence type="ECO:0000313" key="2">
    <source>
        <dbReference type="Proteomes" id="UP000016924"/>
    </source>
</evidence>
<dbReference type="PANTHER" id="PTHR38926:SF5">
    <property type="entry name" value="F-BOX AND LEUCINE-RICH REPEAT PROTEIN 6"/>
    <property type="match status" value="1"/>
</dbReference>
<organism evidence="1 2">
    <name type="scientific">Coniosporium apollinis (strain CBS 100218)</name>
    <name type="common">Rock-inhabiting black yeast</name>
    <dbReference type="NCBI Taxonomy" id="1168221"/>
    <lineage>
        <taxon>Eukaryota</taxon>
        <taxon>Fungi</taxon>
        <taxon>Dikarya</taxon>
        <taxon>Ascomycota</taxon>
        <taxon>Pezizomycotina</taxon>
        <taxon>Dothideomycetes</taxon>
        <taxon>Dothideomycetes incertae sedis</taxon>
        <taxon>Coniosporium</taxon>
    </lineage>
</organism>
<sequence length="515" mass="57957">MYPTLSCSLHSSNCHISPVKGGPNETIALSQQELIVQKWSILWRSIIASSLEQTLFPYCKYIRVLDLQDLRYLLEDAKFRGNISRNFFSGKLSRFYIVLDPPASKVGSKPVPRAARLNVTSITDAVGEVVTPHTHMLEQISGDVLPTALPRWITRLPRLRSLDLWDGRSLAEENLQELIAKHCPNFDTFSLYMWPGEGQDHRFSTFISGLRPQSLHYFEVFSDAHIGAETCLALNDHGQSLKSIKLSLRSEALPQLALLKGCTAVETLHLEDMDGTADLHKIHNDAFLEVVDWLKNCSNLQDFSLKNFVGAADIGTPILVEHSIRLRQLCLDSYMVKDNQTFHAALIQQPLLEVLSLKGEADGVGFDDNEILLQSVGQLKELRVLELRGVSDYFSNEHIIGLAEQLKKLEDLYISGYGITDIVWDPLAELKNLRNIVINAWTAFTMDGLLEFIEKLRPSNQGIVISIYNADPDSLLSEEQQALVREVLATKVGGRLEYTPWRDPEVSEFEGESDE</sequence>
<dbReference type="HOGENOM" id="CLU_036208_0_0_1"/>
<evidence type="ECO:0008006" key="3">
    <source>
        <dbReference type="Google" id="ProtNLM"/>
    </source>
</evidence>
<gene>
    <name evidence="1" type="ORF">W97_03840</name>
</gene>
<reference evidence="2" key="1">
    <citation type="submission" date="2012-06" db="EMBL/GenBank/DDBJ databases">
        <title>The genome sequence of Coniosporium apollinis CBS 100218.</title>
        <authorList>
            <consortium name="The Broad Institute Genome Sequencing Platform"/>
            <person name="Cuomo C."/>
            <person name="Gorbushina A."/>
            <person name="Noack S."/>
            <person name="Walker B."/>
            <person name="Young S.K."/>
            <person name="Zeng Q."/>
            <person name="Gargeya S."/>
            <person name="Fitzgerald M."/>
            <person name="Haas B."/>
            <person name="Abouelleil A."/>
            <person name="Alvarado L."/>
            <person name="Arachchi H.M."/>
            <person name="Berlin A.M."/>
            <person name="Chapman S.B."/>
            <person name="Goldberg J."/>
            <person name="Griggs A."/>
            <person name="Gujja S."/>
            <person name="Hansen M."/>
            <person name="Howarth C."/>
            <person name="Imamovic A."/>
            <person name="Larimer J."/>
            <person name="McCowan C."/>
            <person name="Montmayeur A."/>
            <person name="Murphy C."/>
            <person name="Neiman D."/>
            <person name="Pearson M."/>
            <person name="Priest M."/>
            <person name="Roberts A."/>
            <person name="Saif S."/>
            <person name="Shea T."/>
            <person name="Sisk P."/>
            <person name="Sykes S."/>
            <person name="Wortman J."/>
            <person name="Nusbaum C."/>
            <person name="Birren B."/>
        </authorList>
    </citation>
    <scope>NUCLEOTIDE SEQUENCE [LARGE SCALE GENOMIC DNA]</scope>
    <source>
        <strain evidence="2">CBS 100218</strain>
    </source>
</reference>
<protein>
    <recommendedName>
        <fullName evidence="3">F-box domain-containing protein</fullName>
    </recommendedName>
</protein>
<dbReference type="OrthoDB" id="10028886at2759"/>
<dbReference type="AlphaFoldDB" id="R7YRS7"/>
<accession>R7YRS7</accession>
<dbReference type="OMA" id="KWALLWR"/>
<dbReference type="EMBL" id="JH767569">
    <property type="protein sequence ID" value="EON64607.1"/>
    <property type="molecule type" value="Genomic_DNA"/>
</dbReference>
<evidence type="ECO:0000313" key="1">
    <source>
        <dbReference type="EMBL" id="EON64607.1"/>
    </source>
</evidence>
<dbReference type="InterPro" id="IPR032675">
    <property type="entry name" value="LRR_dom_sf"/>
</dbReference>
<dbReference type="eggNOG" id="ENOG502QSK1">
    <property type="taxonomic scope" value="Eukaryota"/>
</dbReference>
<dbReference type="RefSeq" id="XP_007779924.1">
    <property type="nucleotide sequence ID" value="XM_007781734.1"/>
</dbReference>
<keyword evidence="2" id="KW-1185">Reference proteome</keyword>
<dbReference type="STRING" id="1168221.R7YRS7"/>
<dbReference type="GeneID" id="19901151"/>
<dbReference type="Proteomes" id="UP000016924">
    <property type="component" value="Unassembled WGS sequence"/>
</dbReference>
<name>R7YRS7_CONA1</name>
<dbReference type="SUPFAM" id="SSF52047">
    <property type="entry name" value="RNI-like"/>
    <property type="match status" value="1"/>
</dbReference>
<dbReference type="PANTHER" id="PTHR38926">
    <property type="entry name" value="F-BOX DOMAIN CONTAINING PROTEIN, EXPRESSED"/>
    <property type="match status" value="1"/>
</dbReference>